<dbReference type="FunFam" id="3.40.50.1970:FF:000003">
    <property type="entry name" value="Alcohol dehydrogenase, iron-containing"/>
    <property type="match status" value="1"/>
</dbReference>
<dbReference type="PANTHER" id="PTHR11496">
    <property type="entry name" value="ALCOHOL DEHYDROGENASE"/>
    <property type="match status" value="1"/>
</dbReference>
<comment type="caution">
    <text evidence="4">The sequence shown here is derived from an EMBL/GenBank/DDBJ whole genome shotgun (WGS) entry which is preliminary data.</text>
</comment>
<evidence type="ECO:0000313" key="4">
    <source>
        <dbReference type="EMBL" id="MPW24912.1"/>
    </source>
</evidence>
<organism evidence="4 5">
    <name type="scientific">Alkalibaculum sporogenes</name>
    <dbReference type="NCBI Taxonomy" id="2655001"/>
    <lineage>
        <taxon>Bacteria</taxon>
        <taxon>Bacillati</taxon>
        <taxon>Bacillota</taxon>
        <taxon>Clostridia</taxon>
        <taxon>Eubacteriales</taxon>
        <taxon>Eubacteriaceae</taxon>
        <taxon>Alkalibaculum</taxon>
    </lineage>
</organism>
<keyword evidence="5" id="KW-1185">Reference proteome</keyword>
<dbReference type="GO" id="GO:0004022">
    <property type="term" value="F:alcohol dehydrogenase (NAD+) activity"/>
    <property type="evidence" value="ECO:0007669"/>
    <property type="project" value="TreeGrafter"/>
</dbReference>
<dbReference type="EMBL" id="WHNX01000004">
    <property type="protein sequence ID" value="MPW24912.1"/>
    <property type="molecule type" value="Genomic_DNA"/>
</dbReference>
<protein>
    <submittedName>
        <fullName evidence="4">Iron-containing alcohol dehydrogenase</fullName>
    </submittedName>
</protein>
<dbReference type="Gene3D" id="1.20.1090.10">
    <property type="entry name" value="Dehydroquinate synthase-like - alpha domain"/>
    <property type="match status" value="1"/>
</dbReference>
<proteinExistence type="predicted"/>
<name>A0A6A7K697_9FIRM</name>
<dbReference type="InterPro" id="IPR001670">
    <property type="entry name" value="ADH_Fe/GldA"/>
</dbReference>
<evidence type="ECO:0000313" key="5">
    <source>
        <dbReference type="Proteomes" id="UP000440004"/>
    </source>
</evidence>
<dbReference type="Gene3D" id="3.40.50.1970">
    <property type="match status" value="1"/>
</dbReference>
<dbReference type="RefSeq" id="WP_152801874.1">
    <property type="nucleotide sequence ID" value="NZ_WHNX01000004.1"/>
</dbReference>
<reference evidence="4 5" key="1">
    <citation type="submission" date="2019-10" db="EMBL/GenBank/DDBJ databases">
        <title>Alkalibaculum tamaniensis sp.nov., a new alkaliphilic acetogen, isolated on methoxylated aromatics from a mud volcano.</title>
        <authorList>
            <person name="Khomyakova M.A."/>
            <person name="Merkel A.Y."/>
            <person name="Bonch-Osmolovskaya E.A."/>
            <person name="Slobodkin A.I."/>
        </authorList>
    </citation>
    <scope>NUCLEOTIDE SEQUENCE [LARGE SCALE GENOMIC DNA]</scope>
    <source>
        <strain evidence="4 5">M08DMB</strain>
    </source>
</reference>
<dbReference type="AlphaFoldDB" id="A0A6A7K697"/>
<gene>
    <name evidence="4" type="ORF">GC105_03790</name>
</gene>
<accession>A0A6A7K697</accession>
<dbReference type="GO" id="GO:0046872">
    <property type="term" value="F:metal ion binding"/>
    <property type="evidence" value="ECO:0007669"/>
    <property type="project" value="InterPro"/>
</dbReference>
<evidence type="ECO:0000259" key="2">
    <source>
        <dbReference type="Pfam" id="PF00465"/>
    </source>
</evidence>
<dbReference type="CDD" id="cd08179">
    <property type="entry name" value="NADPH_BDH"/>
    <property type="match status" value="1"/>
</dbReference>
<dbReference type="InterPro" id="IPR039697">
    <property type="entry name" value="Alcohol_dehydrogenase_Fe"/>
</dbReference>
<feature type="domain" description="Fe-containing alcohol dehydrogenase-like C-terminal" evidence="3">
    <location>
        <begin position="187"/>
        <end position="374"/>
    </location>
</feature>
<dbReference type="InterPro" id="IPR018211">
    <property type="entry name" value="ADH_Fe_CS"/>
</dbReference>
<dbReference type="PANTHER" id="PTHR11496:SF83">
    <property type="entry name" value="HYDROXYACID-OXOACID TRANSHYDROGENASE, MITOCHONDRIAL"/>
    <property type="match status" value="1"/>
</dbReference>
<keyword evidence="1" id="KW-0560">Oxidoreductase</keyword>
<evidence type="ECO:0000256" key="1">
    <source>
        <dbReference type="ARBA" id="ARBA00023002"/>
    </source>
</evidence>
<dbReference type="Pfam" id="PF25137">
    <property type="entry name" value="ADH_Fe_C"/>
    <property type="match status" value="1"/>
</dbReference>
<dbReference type="Pfam" id="PF00465">
    <property type="entry name" value="Fe-ADH"/>
    <property type="match status" value="1"/>
</dbReference>
<dbReference type="PROSITE" id="PS00913">
    <property type="entry name" value="ADH_IRON_1"/>
    <property type="match status" value="1"/>
</dbReference>
<sequence length="380" mass="42349">MRNIRLHGKELVFGENALDFLKELHYKKYFIVTGKAAMFNNGTIDRVKSLLDENNCEYTVFSGIGANPTTDVVLEGVREMDKFNPDAIIGVGGGSAIDASKVMVLLHEHPKLNFESIRQSIDLNISRKACLIAIPSTSGTGTEVTKTAVITFKEDNIKIGLKTYSFIPDYAILDSEITLSMPKDVVACTGLDAMTHAVECYINKKLDDFSEVLCKGAVEGLYKYLPVSYMQGDLQSRQKVHNYQAMAGSAFHNIGLGMDHGISHAFGGLFNYGHGLLNAIGLPYVLEYNSKENEVYEKLKKLSKVIGEDDFIEGIRKLNRVLNIPKSFQEMGITEEEFKSNYNVLLDNSMLGSTRSNPIVMTKEEMDKVLRSIYYGKIVF</sequence>
<dbReference type="InterPro" id="IPR056798">
    <property type="entry name" value="ADH_Fe_C"/>
</dbReference>
<dbReference type="InterPro" id="IPR034802">
    <property type="entry name" value="NADPH_BDH"/>
</dbReference>
<dbReference type="Proteomes" id="UP000440004">
    <property type="component" value="Unassembled WGS sequence"/>
</dbReference>
<evidence type="ECO:0000259" key="3">
    <source>
        <dbReference type="Pfam" id="PF25137"/>
    </source>
</evidence>
<feature type="domain" description="Alcohol dehydrogenase iron-type/glycerol dehydrogenase GldA" evidence="2">
    <location>
        <begin position="10"/>
        <end position="174"/>
    </location>
</feature>
<dbReference type="SUPFAM" id="SSF56796">
    <property type="entry name" value="Dehydroquinate synthase-like"/>
    <property type="match status" value="1"/>
</dbReference>